<accession>A0A6C0JTR4</accession>
<evidence type="ECO:0000313" key="1">
    <source>
        <dbReference type="EMBL" id="QHU08196.1"/>
    </source>
</evidence>
<dbReference type="EMBL" id="MN740695">
    <property type="protein sequence ID" value="QHU08196.1"/>
    <property type="molecule type" value="Genomic_DNA"/>
</dbReference>
<reference evidence="1" key="1">
    <citation type="journal article" date="2020" name="Nature">
        <title>Giant virus diversity and host interactions through global metagenomics.</title>
        <authorList>
            <person name="Schulz F."/>
            <person name="Roux S."/>
            <person name="Paez-Espino D."/>
            <person name="Jungbluth S."/>
            <person name="Walsh D.A."/>
            <person name="Denef V.J."/>
            <person name="McMahon K.D."/>
            <person name="Konstantinidis K.T."/>
            <person name="Eloe-Fadrosh E.A."/>
            <person name="Kyrpides N.C."/>
            <person name="Woyke T."/>
        </authorList>
    </citation>
    <scope>NUCLEOTIDE SEQUENCE</scope>
    <source>
        <strain evidence="1">GVMAG-S-1062768-28</strain>
    </source>
</reference>
<organism evidence="1">
    <name type="scientific">viral metagenome</name>
    <dbReference type="NCBI Taxonomy" id="1070528"/>
    <lineage>
        <taxon>unclassified sequences</taxon>
        <taxon>metagenomes</taxon>
        <taxon>organismal metagenomes</taxon>
    </lineage>
</organism>
<sequence>MVKNEKSFSYDTNMKMETKEISVDKTKFFKDLDDGKIVHGYGRTLCTDMRILITQNYDQAKHYTIETRTSDYGNGVNYNCIAYKSYDAKD</sequence>
<proteinExistence type="predicted"/>
<name>A0A6C0JTR4_9ZZZZ</name>
<protein>
    <submittedName>
        <fullName evidence="1">Uncharacterized protein</fullName>
    </submittedName>
</protein>
<dbReference type="AlphaFoldDB" id="A0A6C0JTR4"/>